<organism evidence="2 3">
    <name type="scientific">Fictibacillus aquaticus</name>
    <dbReference type="NCBI Taxonomy" id="2021314"/>
    <lineage>
        <taxon>Bacteria</taxon>
        <taxon>Bacillati</taxon>
        <taxon>Bacillota</taxon>
        <taxon>Bacilli</taxon>
        <taxon>Bacillales</taxon>
        <taxon>Fictibacillaceae</taxon>
        <taxon>Fictibacillus</taxon>
    </lineage>
</organism>
<feature type="transmembrane region" description="Helical" evidence="1">
    <location>
        <begin position="26"/>
        <end position="45"/>
    </location>
</feature>
<name>A0A235F4D9_9BACL</name>
<feature type="transmembrane region" description="Helical" evidence="1">
    <location>
        <begin position="51"/>
        <end position="76"/>
    </location>
</feature>
<keyword evidence="3" id="KW-1185">Reference proteome</keyword>
<reference evidence="2 3" key="1">
    <citation type="submission" date="2017-07" db="EMBL/GenBank/DDBJ databases">
        <title>Fictibacillus sp. nov. GDSW-R2A3 Genome sequencing and assembly.</title>
        <authorList>
            <person name="Mayilraj S."/>
        </authorList>
    </citation>
    <scope>NUCLEOTIDE SEQUENCE [LARGE SCALE GENOMIC DNA]</scope>
    <source>
        <strain evidence="2 3">GDSW-R2A3</strain>
    </source>
</reference>
<feature type="transmembrane region" description="Helical" evidence="1">
    <location>
        <begin position="88"/>
        <end position="113"/>
    </location>
</feature>
<dbReference type="EMBL" id="NOII01000046">
    <property type="protein sequence ID" value="OYD56141.1"/>
    <property type="molecule type" value="Genomic_DNA"/>
</dbReference>
<comment type="caution">
    <text evidence="2">The sequence shown here is derived from an EMBL/GenBank/DDBJ whole genome shotgun (WGS) entry which is preliminary data.</text>
</comment>
<dbReference type="RefSeq" id="WP_094254103.1">
    <property type="nucleotide sequence ID" value="NZ_JBHLXL010000001.1"/>
</dbReference>
<keyword evidence="1" id="KW-0472">Membrane</keyword>
<dbReference type="Proteomes" id="UP000215059">
    <property type="component" value="Unassembled WGS sequence"/>
</dbReference>
<evidence type="ECO:0000313" key="2">
    <source>
        <dbReference type="EMBL" id="OYD56141.1"/>
    </source>
</evidence>
<evidence type="ECO:0000313" key="3">
    <source>
        <dbReference type="Proteomes" id="UP000215059"/>
    </source>
</evidence>
<accession>A0A235F4D9</accession>
<sequence length="116" mass="13205">MIFLLAGLALYAVYYMTKKCRRSVQYSLWGASFISIVYFIVMLTIKSGTSAYAFWLQSAVLFFGLILIAAILFFIFNNYELLNLKWRIPLIGLAAVLFVAALFLVHTAIPIFLYTP</sequence>
<evidence type="ECO:0000256" key="1">
    <source>
        <dbReference type="SAM" id="Phobius"/>
    </source>
</evidence>
<keyword evidence="1" id="KW-1133">Transmembrane helix</keyword>
<dbReference type="AlphaFoldDB" id="A0A235F4D9"/>
<protein>
    <submittedName>
        <fullName evidence="2">Uncharacterized protein</fullName>
    </submittedName>
</protein>
<keyword evidence="1" id="KW-0812">Transmembrane</keyword>
<proteinExistence type="predicted"/>
<gene>
    <name evidence="2" type="ORF">CGZ90_19110</name>
</gene>